<dbReference type="PROSITE" id="PS01067">
    <property type="entry name" value="SECE_SEC61G"/>
    <property type="match status" value="1"/>
</dbReference>
<keyword evidence="7 9" id="KW-0811">Translocation</keyword>
<evidence type="ECO:0000256" key="3">
    <source>
        <dbReference type="ARBA" id="ARBA00022475"/>
    </source>
</evidence>
<dbReference type="AlphaFoldDB" id="A0A160T893"/>
<name>A0A160T893_9CHLR</name>
<dbReference type="GO" id="GO:0006605">
    <property type="term" value="P:protein targeting"/>
    <property type="evidence" value="ECO:0007669"/>
    <property type="project" value="UniProtKB-UniRule"/>
</dbReference>
<evidence type="ECO:0000256" key="1">
    <source>
        <dbReference type="ARBA" id="ARBA00004370"/>
    </source>
</evidence>
<dbReference type="GO" id="GO:0005886">
    <property type="term" value="C:plasma membrane"/>
    <property type="evidence" value="ECO:0007669"/>
    <property type="project" value="UniProtKB-SubCell"/>
</dbReference>
<evidence type="ECO:0000256" key="9">
    <source>
        <dbReference type="HAMAP-Rule" id="MF_00422"/>
    </source>
</evidence>
<dbReference type="RefSeq" id="WP_095045552.1">
    <property type="nucleotide sequence ID" value="NZ_LN890656.1"/>
</dbReference>
<keyword evidence="2 9" id="KW-0813">Transport</keyword>
<dbReference type="KEGG" id="pbf:CFX0092_B0718"/>
<keyword evidence="4 9" id="KW-0812">Transmembrane</keyword>
<comment type="function">
    <text evidence="9">Essential subunit of the Sec protein translocation channel SecYEG. Clamps together the 2 halves of SecY. May contact the channel plug during translocation.</text>
</comment>
<dbReference type="PANTHER" id="PTHR33910">
    <property type="entry name" value="PROTEIN TRANSLOCASE SUBUNIT SECE"/>
    <property type="match status" value="1"/>
</dbReference>
<dbReference type="PRINTS" id="PR01650">
    <property type="entry name" value="SECETRNLCASE"/>
</dbReference>
<keyword evidence="11" id="KW-1185">Reference proteome</keyword>
<dbReference type="GO" id="GO:0008320">
    <property type="term" value="F:protein transmembrane transporter activity"/>
    <property type="evidence" value="ECO:0007669"/>
    <property type="project" value="UniProtKB-UniRule"/>
</dbReference>
<evidence type="ECO:0000256" key="4">
    <source>
        <dbReference type="ARBA" id="ARBA00022692"/>
    </source>
</evidence>
<evidence type="ECO:0000256" key="5">
    <source>
        <dbReference type="ARBA" id="ARBA00022927"/>
    </source>
</evidence>
<evidence type="ECO:0000313" key="11">
    <source>
        <dbReference type="Proteomes" id="UP000215027"/>
    </source>
</evidence>
<dbReference type="NCBIfam" id="TIGR00964">
    <property type="entry name" value="secE_bact"/>
    <property type="match status" value="1"/>
</dbReference>
<feature type="transmembrane region" description="Helical" evidence="9">
    <location>
        <begin position="39"/>
        <end position="60"/>
    </location>
</feature>
<dbReference type="HAMAP" id="MF_00422">
    <property type="entry name" value="SecE"/>
    <property type="match status" value="1"/>
</dbReference>
<dbReference type="EMBL" id="LN890656">
    <property type="protein sequence ID" value="CUS06252.1"/>
    <property type="molecule type" value="Genomic_DNA"/>
</dbReference>
<keyword evidence="8 9" id="KW-0472">Membrane</keyword>
<dbReference type="GO" id="GO:0065002">
    <property type="term" value="P:intracellular protein transmembrane transport"/>
    <property type="evidence" value="ECO:0007669"/>
    <property type="project" value="UniProtKB-UniRule"/>
</dbReference>
<protein>
    <recommendedName>
        <fullName evidence="9">Protein translocase subunit SecE</fullName>
    </recommendedName>
</protein>
<dbReference type="OrthoDB" id="164194at2"/>
<evidence type="ECO:0000256" key="7">
    <source>
        <dbReference type="ARBA" id="ARBA00023010"/>
    </source>
</evidence>
<keyword evidence="5 9" id="KW-0653">Protein transport</keyword>
<evidence type="ECO:0000256" key="8">
    <source>
        <dbReference type="ARBA" id="ARBA00023136"/>
    </source>
</evidence>
<proteinExistence type="inferred from homology"/>
<comment type="similarity">
    <text evidence="9">Belongs to the SecE/SEC61-gamma family.</text>
</comment>
<dbReference type="InterPro" id="IPR038379">
    <property type="entry name" value="SecE_sf"/>
</dbReference>
<organism evidence="10 11">
    <name type="scientific">Candidatus Promineifilum breve</name>
    <dbReference type="NCBI Taxonomy" id="1806508"/>
    <lineage>
        <taxon>Bacteria</taxon>
        <taxon>Bacillati</taxon>
        <taxon>Chloroflexota</taxon>
        <taxon>Ardenticatenia</taxon>
        <taxon>Candidatus Promineifilales</taxon>
        <taxon>Candidatus Promineifilaceae</taxon>
        <taxon>Candidatus Promineifilum</taxon>
    </lineage>
</organism>
<keyword evidence="3 9" id="KW-1003">Cell membrane</keyword>
<comment type="subunit">
    <text evidence="9">Component of the Sec protein translocase complex. Heterotrimer consisting of SecY, SecE and SecG subunits. The heterotrimers can form oligomers, although 1 heterotrimer is thought to be able to translocate proteins. Interacts with the ribosome. Interacts with SecDF, and other proteins may be involved. Interacts with SecA.</text>
</comment>
<reference evidence="10" key="1">
    <citation type="submission" date="2016-01" db="EMBL/GenBank/DDBJ databases">
        <authorList>
            <person name="Mcilroy J.S."/>
            <person name="Karst M S."/>
            <person name="Albertsen M."/>
        </authorList>
    </citation>
    <scope>NUCLEOTIDE SEQUENCE</scope>
    <source>
        <strain evidence="10">Cfx-K</strain>
    </source>
</reference>
<dbReference type="GO" id="GO:0043952">
    <property type="term" value="P:protein transport by the Sec complex"/>
    <property type="evidence" value="ECO:0007669"/>
    <property type="project" value="UniProtKB-UniRule"/>
</dbReference>
<dbReference type="Pfam" id="PF00584">
    <property type="entry name" value="SecE"/>
    <property type="match status" value="1"/>
</dbReference>
<evidence type="ECO:0000256" key="6">
    <source>
        <dbReference type="ARBA" id="ARBA00022989"/>
    </source>
</evidence>
<sequence>MAKKEESTVTVAEENALSRYIRETRGELRKVTWPTREEAWRLTAIVIGVTAAFAVFLWAVDALFANSLRLLINAVLGL</sequence>
<dbReference type="PANTHER" id="PTHR33910:SF1">
    <property type="entry name" value="PROTEIN TRANSLOCASE SUBUNIT SECE"/>
    <property type="match status" value="1"/>
</dbReference>
<dbReference type="Gene3D" id="1.20.5.1030">
    <property type="entry name" value="Preprotein translocase secy subunit"/>
    <property type="match status" value="1"/>
</dbReference>
<comment type="subcellular location">
    <subcellularLocation>
        <location evidence="9">Cell membrane</location>
        <topology evidence="9">Single-pass membrane protein</topology>
    </subcellularLocation>
    <subcellularLocation>
        <location evidence="1">Membrane</location>
    </subcellularLocation>
</comment>
<dbReference type="GO" id="GO:0009306">
    <property type="term" value="P:protein secretion"/>
    <property type="evidence" value="ECO:0007669"/>
    <property type="project" value="UniProtKB-UniRule"/>
</dbReference>
<evidence type="ECO:0000313" key="10">
    <source>
        <dbReference type="EMBL" id="CUS06252.1"/>
    </source>
</evidence>
<dbReference type="InterPro" id="IPR001901">
    <property type="entry name" value="Translocase_SecE/Sec61-g"/>
</dbReference>
<dbReference type="Proteomes" id="UP000215027">
    <property type="component" value="Chromosome II"/>
</dbReference>
<accession>A0A160T893</accession>
<gene>
    <name evidence="9 10" type="primary">secE</name>
    <name evidence="10" type="ORF">CFX0092_B0718</name>
</gene>
<dbReference type="InterPro" id="IPR005807">
    <property type="entry name" value="SecE_bac"/>
</dbReference>
<evidence type="ECO:0000256" key="2">
    <source>
        <dbReference type="ARBA" id="ARBA00022448"/>
    </source>
</evidence>
<keyword evidence="6 9" id="KW-1133">Transmembrane helix</keyword>